<dbReference type="PROSITE" id="PS50994">
    <property type="entry name" value="INTEGRASE"/>
    <property type="match status" value="1"/>
</dbReference>
<accession>A0ABY9C0V8</accession>
<evidence type="ECO:0000256" key="13">
    <source>
        <dbReference type="ARBA" id="ARBA00022932"/>
    </source>
</evidence>
<evidence type="ECO:0000256" key="14">
    <source>
        <dbReference type="ARBA" id="ARBA00023125"/>
    </source>
</evidence>
<keyword evidence="10" id="KW-0460">Magnesium</keyword>
<dbReference type="InterPro" id="IPR000477">
    <property type="entry name" value="RT_dom"/>
</dbReference>
<dbReference type="SUPFAM" id="SSF50630">
    <property type="entry name" value="Acid proteases"/>
    <property type="match status" value="1"/>
</dbReference>
<dbReference type="EMBL" id="CP126653">
    <property type="protein sequence ID" value="WJZ88756.1"/>
    <property type="molecule type" value="Genomic_DNA"/>
</dbReference>
<dbReference type="Gene3D" id="3.10.20.370">
    <property type="match status" value="1"/>
</dbReference>
<keyword evidence="7" id="KW-0064">Aspartyl protease</keyword>
<dbReference type="InterPro" id="IPR021109">
    <property type="entry name" value="Peptidase_aspartic_dom_sf"/>
</dbReference>
<keyword evidence="11" id="KW-0229">DNA integration</keyword>
<feature type="region of interest" description="Disordered" evidence="16">
    <location>
        <begin position="73"/>
        <end position="102"/>
    </location>
</feature>
<evidence type="ECO:0000313" key="21">
    <source>
        <dbReference type="Proteomes" id="UP001227230"/>
    </source>
</evidence>
<keyword evidence="3" id="KW-0808">Transferase</keyword>
<dbReference type="PROSITE" id="PS50013">
    <property type="entry name" value="CHROMO_2"/>
    <property type="match status" value="1"/>
</dbReference>
<dbReference type="InterPro" id="IPR000953">
    <property type="entry name" value="Chromo/chromo_shadow_dom"/>
</dbReference>
<dbReference type="Proteomes" id="UP001227230">
    <property type="component" value="Chromosome 6"/>
</dbReference>
<keyword evidence="14" id="KW-0238">DNA-binding</keyword>
<dbReference type="InterPro" id="IPR056924">
    <property type="entry name" value="SH3_Tf2-1"/>
</dbReference>
<reference evidence="20 21" key="1">
    <citation type="journal article" date="2023" name="Hortic Res">
        <title>The complete reference genome for grapevine (Vitis vinifera L.) genetics and breeding.</title>
        <authorList>
            <person name="Shi X."/>
            <person name="Cao S."/>
            <person name="Wang X."/>
            <person name="Huang S."/>
            <person name="Wang Y."/>
            <person name="Liu Z."/>
            <person name="Liu W."/>
            <person name="Leng X."/>
            <person name="Peng Y."/>
            <person name="Wang N."/>
            <person name="Wang Y."/>
            <person name="Ma Z."/>
            <person name="Xu X."/>
            <person name="Zhang F."/>
            <person name="Xue H."/>
            <person name="Zhong H."/>
            <person name="Wang Y."/>
            <person name="Zhang K."/>
            <person name="Velt A."/>
            <person name="Avia K."/>
            <person name="Holtgrawe D."/>
            <person name="Grimplet J."/>
            <person name="Matus J.T."/>
            <person name="Ware D."/>
            <person name="Wu X."/>
            <person name="Wang H."/>
            <person name="Liu C."/>
            <person name="Fang Y."/>
            <person name="Rustenholz C."/>
            <person name="Cheng Z."/>
            <person name="Xiao H."/>
            <person name="Zhou Y."/>
        </authorList>
    </citation>
    <scope>NUCLEOTIDE SEQUENCE [LARGE SCALE GENOMIC DNA]</scope>
    <source>
        <strain evidence="21">cv. Pinot noir / PN40024</strain>
        <tissue evidence="20">Leaf</tissue>
    </source>
</reference>
<dbReference type="SUPFAM" id="SSF53098">
    <property type="entry name" value="Ribonuclease H-like"/>
    <property type="match status" value="1"/>
</dbReference>
<dbReference type="Gene3D" id="3.30.70.270">
    <property type="match status" value="2"/>
</dbReference>
<dbReference type="InterPro" id="IPR036397">
    <property type="entry name" value="RNaseH_sf"/>
</dbReference>
<evidence type="ECO:0000256" key="12">
    <source>
        <dbReference type="ARBA" id="ARBA00022918"/>
    </source>
</evidence>
<gene>
    <name evidence="20" type="ORF">VitviT2T_008028</name>
</gene>
<dbReference type="Pfam" id="PF00078">
    <property type="entry name" value="RVT_1"/>
    <property type="match status" value="1"/>
</dbReference>
<dbReference type="SUPFAM" id="SSF56672">
    <property type="entry name" value="DNA/RNA polymerases"/>
    <property type="match status" value="1"/>
</dbReference>
<evidence type="ECO:0000256" key="3">
    <source>
        <dbReference type="ARBA" id="ARBA00022679"/>
    </source>
</evidence>
<dbReference type="InterPro" id="IPR012337">
    <property type="entry name" value="RNaseH-like_sf"/>
</dbReference>
<evidence type="ECO:0000256" key="9">
    <source>
        <dbReference type="ARBA" id="ARBA00022801"/>
    </source>
</evidence>
<dbReference type="PANTHER" id="PTHR37984:SF5">
    <property type="entry name" value="PROTEIN NYNRIN-LIKE"/>
    <property type="match status" value="1"/>
</dbReference>
<organism evidence="20 21">
    <name type="scientific">Vitis vinifera</name>
    <name type="common">Grape</name>
    <dbReference type="NCBI Taxonomy" id="29760"/>
    <lineage>
        <taxon>Eukaryota</taxon>
        <taxon>Viridiplantae</taxon>
        <taxon>Streptophyta</taxon>
        <taxon>Embryophyta</taxon>
        <taxon>Tracheophyta</taxon>
        <taxon>Spermatophyta</taxon>
        <taxon>Magnoliopsida</taxon>
        <taxon>eudicotyledons</taxon>
        <taxon>Gunneridae</taxon>
        <taxon>Pentapetalae</taxon>
        <taxon>rosids</taxon>
        <taxon>Vitales</taxon>
        <taxon>Vitaceae</taxon>
        <taxon>Viteae</taxon>
        <taxon>Vitis</taxon>
    </lineage>
</organism>
<keyword evidence="13" id="KW-0239">DNA-directed DNA polymerase</keyword>
<feature type="region of interest" description="Disordered" evidence="16">
    <location>
        <begin position="390"/>
        <end position="417"/>
    </location>
</feature>
<dbReference type="Gene3D" id="2.40.70.10">
    <property type="entry name" value="Acid Proteases"/>
    <property type="match status" value="1"/>
</dbReference>
<dbReference type="PROSITE" id="PS00141">
    <property type="entry name" value="ASP_PROTEASE"/>
    <property type="match status" value="1"/>
</dbReference>
<dbReference type="EC" id="2.7.7.49" evidence="1"/>
<dbReference type="CDD" id="cd01647">
    <property type="entry name" value="RT_LTR"/>
    <property type="match status" value="1"/>
</dbReference>
<evidence type="ECO:0000259" key="18">
    <source>
        <dbReference type="PROSITE" id="PS50878"/>
    </source>
</evidence>
<evidence type="ECO:0000256" key="16">
    <source>
        <dbReference type="SAM" id="MobiDB-lite"/>
    </source>
</evidence>
<keyword evidence="9" id="KW-0378">Hydrolase</keyword>
<dbReference type="Pfam" id="PF24626">
    <property type="entry name" value="SH3_Tf2-1"/>
    <property type="match status" value="1"/>
</dbReference>
<dbReference type="InterPro" id="IPR041373">
    <property type="entry name" value="RT_RNaseH"/>
</dbReference>
<proteinExistence type="predicted"/>
<evidence type="ECO:0000256" key="5">
    <source>
        <dbReference type="ARBA" id="ARBA00022722"/>
    </source>
</evidence>
<dbReference type="Gene3D" id="3.10.10.10">
    <property type="entry name" value="HIV Type 1 Reverse Transcriptase, subunit A, domain 1"/>
    <property type="match status" value="1"/>
</dbReference>
<evidence type="ECO:0000256" key="7">
    <source>
        <dbReference type="ARBA" id="ARBA00022750"/>
    </source>
</evidence>
<dbReference type="CDD" id="cd09274">
    <property type="entry name" value="RNase_HI_RT_Ty3"/>
    <property type="match status" value="1"/>
</dbReference>
<keyword evidence="6" id="KW-0479">Metal-binding</keyword>
<dbReference type="Pfam" id="PF03732">
    <property type="entry name" value="Retrotrans_gag"/>
    <property type="match status" value="1"/>
</dbReference>
<dbReference type="Gene3D" id="3.30.420.10">
    <property type="entry name" value="Ribonuclease H-like superfamily/Ribonuclease H"/>
    <property type="match status" value="1"/>
</dbReference>
<evidence type="ECO:0000259" key="19">
    <source>
        <dbReference type="PROSITE" id="PS50994"/>
    </source>
</evidence>
<dbReference type="Gene3D" id="1.10.340.70">
    <property type="match status" value="1"/>
</dbReference>
<dbReference type="PROSITE" id="PS50878">
    <property type="entry name" value="RT_POL"/>
    <property type="match status" value="1"/>
</dbReference>
<feature type="compositionally biased region" description="Basic and acidic residues" evidence="16">
    <location>
        <begin position="80"/>
        <end position="92"/>
    </location>
</feature>
<keyword evidence="15" id="KW-0233">DNA recombination</keyword>
<dbReference type="InterPro" id="IPR005162">
    <property type="entry name" value="Retrotrans_gag_dom"/>
</dbReference>
<dbReference type="PANTHER" id="PTHR37984">
    <property type="entry name" value="PROTEIN CBG26694"/>
    <property type="match status" value="1"/>
</dbReference>
<keyword evidence="8" id="KW-0255">Endonuclease</keyword>
<evidence type="ECO:0000256" key="2">
    <source>
        <dbReference type="ARBA" id="ARBA00022670"/>
    </source>
</evidence>
<keyword evidence="4" id="KW-0548">Nucleotidyltransferase</keyword>
<feature type="domain" description="Integrase catalytic" evidence="19">
    <location>
        <begin position="1204"/>
        <end position="1369"/>
    </location>
</feature>
<dbReference type="Pfam" id="PF17917">
    <property type="entry name" value="RT_RNaseH"/>
    <property type="match status" value="1"/>
</dbReference>
<dbReference type="InterPro" id="IPR001584">
    <property type="entry name" value="Integrase_cat-core"/>
</dbReference>
<evidence type="ECO:0000256" key="10">
    <source>
        <dbReference type="ARBA" id="ARBA00022842"/>
    </source>
</evidence>
<feature type="domain" description="Reverse transcriptase" evidence="18">
    <location>
        <begin position="658"/>
        <end position="837"/>
    </location>
</feature>
<keyword evidence="21" id="KW-1185">Reference proteome</keyword>
<feature type="domain" description="Chromo" evidence="17">
    <location>
        <begin position="1514"/>
        <end position="1566"/>
    </location>
</feature>
<evidence type="ECO:0000256" key="1">
    <source>
        <dbReference type="ARBA" id="ARBA00012493"/>
    </source>
</evidence>
<feature type="compositionally biased region" description="Low complexity" evidence="16">
    <location>
        <begin position="301"/>
        <end position="310"/>
    </location>
</feature>
<evidence type="ECO:0000259" key="17">
    <source>
        <dbReference type="PROSITE" id="PS50013"/>
    </source>
</evidence>
<evidence type="ECO:0000256" key="6">
    <source>
        <dbReference type="ARBA" id="ARBA00022723"/>
    </source>
</evidence>
<dbReference type="InterPro" id="IPR041588">
    <property type="entry name" value="Integrase_H2C2"/>
</dbReference>
<keyword evidence="2" id="KW-0645">Protease</keyword>
<feature type="region of interest" description="Disordered" evidence="16">
    <location>
        <begin position="282"/>
        <end position="311"/>
    </location>
</feature>
<evidence type="ECO:0000256" key="11">
    <source>
        <dbReference type="ARBA" id="ARBA00022908"/>
    </source>
</evidence>
<evidence type="ECO:0000256" key="8">
    <source>
        <dbReference type="ARBA" id="ARBA00022759"/>
    </source>
</evidence>
<dbReference type="Pfam" id="PF08284">
    <property type="entry name" value="RVP_2"/>
    <property type="match status" value="1"/>
</dbReference>
<protein>
    <recommendedName>
        <fullName evidence="1">RNA-directed DNA polymerase</fullName>
        <ecNumber evidence="1">2.7.7.49</ecNumber>
    </recommendedName>
</protein>
<keyword evidence="12" id="KW-0695">RNA-directed DNA polymerase</keyword>
<evidence type="ECO:0000313" key="20">
    <source>
        <dbReference type="EMBL" id="WJZ88756.1"/>
    </source>
</evidence>
<evidence type="ECO:0000256" key="4">
    <source>
        <dbReference type="ARBA" id="ARBA00022695"/>
    </source>
</evidence>
<dbReference type="InterPro" id="IPR001969">
    <property type="entry name" value="Aspartic_peptidase_AS"/>
</dbReference>
<dbReference type="CDD" id="cd00303">
    <property type="entry name" value="retropepsin_like"/>
    <property type="match status" value="1"/>
</dbReference>
<dbReference type="Pfam" id="PF17921">
    <property type="entry name" value="Integrase_H2C2"/>
    <property type="match status" value="1"/>
</dbReference>
<dbReference type="InterPro" id="IPR050951">
    <property type="entry name" value="Retrovirus_Pol_polyprotein"/>
</dbReference>
<dbReference type="InterPro" id="IPR043128">
    <property type="entry name" value="Rev_trsase/Diguanyl_cyclase"/>
</dbReference>
<dbReference type="InterPro" id="IPR043502">
    <property type="entry name" value="DNA/RNA_pol_sf"/>
</dbReference>
<feature type="compositionally biased region" description="Basic and acidic residues" evidence="16">
    <location>
        <begin position="282"/>
        <end position="291"/>
    </location>
</feature>
<keyword evidence="5" id="KW-0540">Nuclease</keyword>
<sequence length="1566" mass="180577">MKVKVLIIVEVVKCVYGKFIFAHLGNVVGLGFVKLEMAGRTRGGRSERNEELGIVREELREVRRELRETVELMRGQGSRRAGDTQGHEDSGHSHRRSRTERPVMSQMEAMKRFMVMQPPSFNGEPSAEAAEHWLRRMRRILVGLDIPEERRVGLATYMLVDKADFWWESMKRVYDTEVMTWEEFERIFLGKYFGEVAKHAKRMEFEHLIQGTMLVLEYGSRFSELSRFALGMISEEGEKARRFQQGLRPAIRNRLVPLAIRDYSELVKRALLVEQDIDETNQIREQKGDRKGKQRMGESSQGPQQRQRTQQFERRPSFYAGGGQIAQGVAANRVCYGCGSGDHLWRACPLRGTQQARPQSQGSSQQQSVVSFQPPQLQLPYYQMPQLPTAAQGTRTTTTSQTRSSQGSNARGRGRQAAGRVFALTPTEPEEDALLVEGMILVYSTWVRVLFDTGATHSFISASCANALGLKSERVENLLLIESPMGTNSRVDRICKGCVITLADRALNVDLRILDMTGYDVILGMDWLTVYRAVIDCHRRRIIFCLPEGFEVCFVGGKCVSLPFSQSDQCYQYVLRKGSINFLACLRGKEKAQKDITEIPVVRKFQDVFPDELPGLPPHREFDFSIEVYPGTDPISVSPYRMAPLELKELKTQLDELLGRGFIRPSTSPWGAPVLFVKKKDGTLRLCIDYRKLNRVTVKNKYPLPMIDDLFDQLKGAKYFSKIDLRTGYHQLRVREEDVSKTAFRTRYGHYEFLVMPFGLTNAPAAFMDLMNRVFRAYFDQFVIVFVDDILIYSRSLEEHKQHLVTTLGTLRRHQLYGKLDKSEFWLTEVNFLGHVVSEAGIAVDHSKVEAVQEWQRPTNVFEVRSFLGLAGYYRRFVEDFSRIAAPMTRLTRKGVKFDWNEECENAFQELKRKLTTAPVLTAPISGELFMIYCDASTVGLGCVLMQQGKVVAYASRQLKQHERNYPAHDLELAAVVFALKTWRHYLYGEKFEVYSDHKSLKYIFTQKDLNSRQRRWMETLEDYDFALHYHPGKANVVADALSRKSYGQLSSLGLREFEMHAVIEDFELCLSQEGRGPCLYSISARPMVIQRIVEAQVHDEFLEKVKAQLVAGEIDENWSMYEDGSVRFKGRLCVPKDMELRNELLADAHRAKYTIHPGNTKMYQDLKRQFWWSGMKRDIAQFVANCQICQQVKAEHQRPAGLLQPLPIPEWKWDNITMDFVIGLPRTRSKKNGVWVIVDRLTKSAHFLAMKTTDSMNSLAKLYIQEIVRLHGIPVSIMSDRDPKFTSQFWQSLQRALGTQLNFSTAFHPQTDGQSERVIQILEDMLRACVLDFGGNWADYLPLAEFAYNNSYQSSIGMAPYEALYGRPCRSPLCWMEMGESRLLGPEIVQETTEKIQLIKEKLKTAQDRQKSYADKRRRPLEFEEGDWVFVKVSPRRGIFRFGKKGKLAPRFVGPFQIDKRVGPVAYKLILPQQLSLVHDVFYVSMLRKCTPDPTWVVDMQDVQISEDTSYVEEPLRILEVGEHRFRNKVIPAVKVWWQHHGIEEATWEPEEEMRRHYPQLFYEF</sequence>
<name>A0ABY9C0V8_VITVI</name>
<evidence type="ECO:0000256" key="15">
    <source>
        <dbReference type="ARBA" id="ARBA00023172"/>
    </source>
</evidence>